<sequence length="133" mass="15683">FEFSQEFRMMAMQPRRIRLKPWLLAQVDSGHYPGLQWLDDQRTHFQIPWRHATRHIPTQDDDNTIFKAWAVETGKYHQGVDGPDPAKWKANLRCALNKSREFKLIYDGTKETPMQPYKIYQVCDLHNGGNITP</sequence>
<gene>
    <name evidence="7" type="ORF">scyTo_0023817</name>
</gene>
<dbReference type="EMBL" id="BFAA01034286">
    <property type="protein sequence ID" value="GCB83119.1"/>
    <property type="molecule type" value="Genomic_DNA"/>
</dbReference>
<dbReference type="GO" id="GO:0000978">
    <property type="term" value="F:RNA polymerase II cis-regulatory region sequence-specific DNA binding"/>
    <property type="evidence" value="ECO:0007669"/>
    <property type="project" value="TreeGrafter"/>
</dbReference>
<evidence type="ECO:0000313" key="8">
    <source>
        <dbReference type="Proteomes" id="UP000288216"/>
    </source>
</evidence>
<dbReference type="AlphaFoldDB" id="A0A401QCK6"/>
<dbReference type="InterPro" id="IPR036390">
    <property type="entry name" value="WH_DNA-bd_sf"/>
</dbReference>
<dbReference type="GO" id="GO:0000981">
    <property type="term" value="F:DNA-binding transcription factor activity, RNA polymerase II-specific"/>
    <property type="evidence" value="ECO:0007669"/>
    <property type="project" value="TreeGrafter"/>
</dbReference>
<comment type="subcellular location">
    <subcellularLocation>
        <location evidence="1">Nucleus</location>
    </subcellularLocation>
</comment>
<keyword evidence="3" id="KW-0238">DNA-binding</keyword>
<accession>A0A401QCK6</accession>
<dbReference type="PANTHER" id="PTHR11949">
    <property type="entry name" value="INTERFERON REGULATORY FACTOR"/>
    <property type="match status" value="1"/>
</dbReference>
<dbReference type="STRING" id="75743.A0A401QCK6"/>
<keyword evidence="4" id="KW-0804">Transcription</keyword>
<dbReference type="InterPro" id="IPR036388">
    <property type="entry name" value="WH-like_DNA-bd_sf"/>
</dbReference>
<name>A0A401QCK6_SCYTO</name>
<dbReference type="FunFam" id="1.10.10.10:FF:000093">
    <property type="entry name" value="Putative interferon regulatory factor 6"/>
    <property type="match status" value="1"/>
</dbReference>
<dbReference type="PROSITE" id="PS00601">
    <property type="entry name" value="IRF_1"/>
    <property type="match status" value="1"/>
</dbReference>
<protein>
    <recommendedName>
        <fullName evidence="6">IRF tryptophan pentad repeat domain-containing protein</fullName>
    </recommendedName>
</protein>
<keyword evidence="2" id="KW-0805">Transcription regulation</keyword>
<dbReference type="OMA" id="DACIFRA"/>
<dbReference type="PROSITE" id="PS51507">
    <property type="entry name" value="IRF_2"/>
    <property type="match status" value="1"/>
</dbReference>
<dbReference type="SMART" id="SM00348">
    <property type="entry name" value="IRF"/>
    <property type="match status" value="1"/>
</dbReference>
<dbReference type="GO" id="GO:0002376">
    <property type="term" value="P:immune system process"/>
    <property type="evidence" value="ECO:0007669"/>
    <property type="project" value="TreeGrafter"/>
</dbReference>
<organism evidence="7 8">
    <name type="scientific">Scyliorhinus torazame</name>
    <name type="common">Cloudy catshark</name>
    <name type="synonym">Catulus torazame</name>
    <dbReference type="NCBI Taxonomy" id="75743"/>
    <lineage>
        <taxon>Eukaryota</taxon>
        <taxon>Metazoa</taxon>
        <taxon>Chordata</taxon>
        <taxon>Craniata</taxon>
        <taxon>Vertebrata</taxon>
        <taxon>Chondrichthyes</taxon>
        <taxon>Elasmobranchii</taxon>
        <taxon>Galeomorphii</taxon>
        <taxon>Galeoidea</taxon>
        <taxon>Carcharhiniformes</taxon>
        <taxon>Scyliorhinidae</taxon>
        <taxon>Scyliorhinus</taxon>
    </lineage>
</organism>
<evidence type="ECO:0000256" key="3">
    <source>
        <dbReference type="ARBA" id="ARBA00023125"/>
    </source>
</evidence>
<evidence type="ECO:0000256" key="5">
    <source>
        <dbReference type="ARBA" id="ARBA00023242"/>
    </source>
</evidence>
<reference evidence="7 8" key="1">
    <citation type="journal article" date="2018" name="Nat. Ecol. Evol.">
        <title>Shark genomes provide insights into elasmobranch evolution and the origin of vertebrates.</title>
        <authorList>
            <person name="Hara Y"/>
            <person name="Yamaguchi K"/>
            <person name="Onimaru K"/>
            <person name="Kadota M"/>
            <person name="Koyanagi M"/>
            <person name="Keeley SD"/>
            <person name="Tatsumi K"/>
            <person name="Tanaka K"/>
            <person name="Motone F"/>
            <person name="Kageyama Y"/>
            <person name="Nozu R"/>
            <person name="Adachi N"/>
            <person name="Nishimura O"/>
            <person name="Nakagawa R"/>
            <person name="Tanegashima C"/>
            <person name="Kiyatake I"/>
            <person name="Matsumoto R"/>
            <person name="Murakumo K"/>
            <person name="Nishida K"/>
            <person name="Terakita A"/>
            <person name="Kuratani S"/>
            <person name="Sato K"/>
            <person name="Hyodo S Kuraku.S."/>
        </authorList>
    </citation>
    <scope>NUCLEOTIDE SEQUENCE [LARGE SCALE GENOMIC DNA]</scope>
</reference>
<evidence type="ECO:0000256" key="1">
    <source>
        <dbReference type="ARBA" id="ARBA00004123"/>
    </source>
</evidence>
<dbReference type="Gene3D" id="1.10.10.10">
    <property type="entry name" value="Winged helix-like DNA-binding domain superfamily/Winged helix DNA-binding domain"/>
    <property type="match status" value="1"/>
</dbReference>
<evidence type="ECO:0000313" key="7">
    <source>
        <dbReference type="EMBL" id="GCB83119.1"/>
    </source>
</evidence>
<feature type="non-terminal residue" evidence="7">
    <location>
        <position position="133"/>
    </location>
</feature>
<feature type="non-terminal residue" evidence="7">
    <location>
        <position position="1"/>
    </location>
</feature>
<keyword evidence="5" id="KW-0539">Nucleus</keyword>
<dbReference type="SUPFAM" id="SSF46785">
    <property type="entry name" value="Winged helix' DNA-binding domain"/>
    <property type="match status" value="1"/>
</dbReference>
<dbReference type="Pfam" id="PF00605">
    <property type="entry name" value="IRF"/>
    <property type="match status" value="1"/>
</dbReference>
<dbReference type="Proteomes" id="UP000288216">
    <property type="component" value="Unassembled WGS sequence"/>
</dbReference>
<dbReference type="GO" id="GO:0005634">
    <property type="term" value="C:nucleus"/>
    <property type="evidence" value="ECO:0007669"/>
    <property type="project" value="UniProtKB-SubCell"/>
</dbReference>
<dbReference type="CDD" id="cd00103">
    <property type="entry name" value="IRF"/>
    <property type="match status" value="1"/>
</dbReference>
<evidence type="ECO:0000259" key="6">
    <source>
        <dbReference type="PROSITE" id="PS51507"/>
    </source>
</evidence>
<dbReference type="PANTHER" id="PTHR11949:SF10">
    <property type="entry name" value="INTERFERON REGULATORY FACTOR 5"/>
    <property type="match status" value="1"/>
</dbReference>
<proteinExistence type="predicted"/>
<dbReference type="InterPro" id="IPR001346">
    <property type="entry name" value="Interferon_reg_fact_DNA-bd_dom"/>
</dbReference>
<evidence type="ECO:0000256" key="4">
    <source>
        <dbReference type="ARBA" id="ARBA00023163"/>
    </source>
</evidence>
<comment type="caution">
    <text evidence="7">The sequence shown here is derived from an EMBL/GenBank/DDBJ whole genome shotgun (WGS) entry which is preliminary data.</text>
</comment>
<feature type="domain" description="IRF tryptophan pentad repeat" evidence="6">
    <location>
        <begin position="16"/>
        <end position="124"/>
    </location>
</feature>
<dbReference type="PRINTS" id="PR00267">
    <property type="entry name" value="INTFRNREGFCT"/>
</dbReference>
<dbReference type="OrthoDB" id="9856880at2759"/>
<keyword evidence="8" id="KW-1185">Reference proteome</keyword>
<evidence type="ECO:0000256" key="2">
    <source>
        <dbReference type="ARBA" id="ARBA00023015"/>
    </source>
</evidence>
<dbReference type="InterPro" id="IPR019817">
    <property type="entry name" value="Interferon_reg_fac_CS"/>
</dbReference>